<dbReference type="GO" id="GO:0046677">
    <property type="term" value="P:response to antibiotic"/>
    <property type="evidence" value="ECO:0007669"/>
    <property type="project" value="InterPro"/>
</dbReference>
<protein>
    <submittedName>
        <fullName evidence="8">Regulatory protein</fullName>
    </submittedName>
</protein>
<dbReference type="Pfam" id="PF02909">
    <property type="entry name" value="TetR_C_1"/>
    <property type="match status" value="1"/>
</dbReference>
<evidence type="ECO:0000313" key="8">
    <source>
        <dbReference type="EMBL" id="BBE36454.1"/>
    </source>
</evidence>
<feature type="region of interest" description="Disordered" evidence="6">
    <location>
        <begin position="1"/>
        <end position="24"/>
    </location>
</feature>
<feature type="domain" description="HTH tetR-type" evidence="7">
    <location>
        <begin position="29"/>
        <end position="89"/>
    </location>
</feature>
<evidence type="ECO:0000256" key="4">
    <source>
        <dbReference type="ARBA" id="ARBA00023163"/>
    </source>
</evidence>
<dbReference type="InterPro" id="IPR004111">
    <property type="entry name" value="Repressor_TetR_C"/>
</dbReference>
<keyword evidence="4" id="KW-0804">Transcription</keyword>
<keyword evidence="3 5" id="KW-0238">DNA-binding</keyword>
<evidence type="ECO:0000256" key="6">
    <source>
        <dbReference type="SAM" id="MobiDB-lite"/>
    </source>
</evidence>
<dbReference type="InterPro" id="IPR001647">
    <property type="entry name" value="HTH_TetR"/>
</dbReference>
<evidence type="ECO:0000256" key="1">
    <source>
        <dbReference type="ARBA" id="ARBA00022491"/>
    </source>
</evidence>
<sequence>MTERSRRAKLRIRPNPDGLWSDEPMDQQRLDRAEIVRVALELLESQGVDAFSMRGLATALNIKSPSLYWHVRSKDELYDLVVDAVLGECDMPEDDAEGDWRTQLAEIAREMRRVLLLHPAATRLLTGRVPLGPNWLRIAESVIGTLRRAHFGDRLAGYCYLVLLYYAIGFVSQEVAFGQGAEGRVRLDQMREFFAGLPGDRYPNVTAVAGGLAERGLSDRFELGLNGILGGFSEELAAEHGDA</sequence>
<evidence type="ECO:0000256" key="2">
    <source>
        <dbReference type="ARBA" id="ARBA00023015"/>
    </source>
</evidence>
<gene>
    <name evidence="8" type="primary">idmB6</name>
</gene>
<evidence type="ECO:0000256" key="5">
    <source>
        <dbReference type="PROSITE-ProRule" id="PRU00335"/>
    </source>
</evidence>
<feature type="compositionally biased region" description="Basic residues" evidence="6">
    <location>
        <begin position="1"/>
        <end position="12"/>
    </location>
</feature>
<evidence type="ECO:0000256" key="3">
    <source>
        <dbReference type="ARBA" id="ARBA00023125"/>
    </source>
</evidence>
<dbReference type="PANTHER" id="PTHR30055:SF151">
    <property type="entry name" value="TRANSCRIPTIONAL REGULATORY PROTEIN"/>
    <property type="match status" value="1"/>
</dbReference>
<organism evidence="8">
    <name type="scientific">Streptomyces sp. SoC090715LN-16</name>
    <dbReference type="NCBI Taxonomy" id="1898658"/>
    <lineage>
        <taxon>Bacteria</taxon>
        <taxon>Bacillati</taxon>
        <taxon>Actinomycetota</taxon>
        <taxon>Actinomycetes</taxon>
        <taxon>Kitasatosporales</taxon>
        <taxon>Streptomycetaceae</taxon>
        <taxon>Streptomyces</taxon>
    </lineage>
</organism>
<keyword evidence="1" id="KW-0678">Repressor</keyword>
<dbReference type="InterPro" id="IPR036271">
    <property type="entry name" value="Tet_transcr_reg_TetR-rel_C_sf"/>
</dbReference>
<dbReference type="PRINTS" id="PR00455">
    <property type="entry name" value="HTHTETR"/>
</dbReference>
<keyword evidence="2" id="KW-0805">Transcription regulation</keyword>
<accession>A0A3B8GHC8</accession>
<proteinExistence type="predicted"/>
<dbReference type="InterPro" id="IPR003012">
    <property type="entry name" value="Tet_transcr_reg_TetR"/>
</dbReference>
<dbReference type="PROSITE" id="PS50977">
    <property type="entry name" value="HTH_TETR_2"/>
    <property type="match status" value="1"/>
</dbReference>
<dbReference type="InterPro" id="IPR050109">
    <property type="entry name" value="HTH-type_TetR-like_transc_reg"/>
</dbReference>
<dbReference type="AlphaFoldDB" id="A0A3B8GHC8"/>
<name>A0A3B8GHC8_9ACTN</name>
<dbReference type="Gene3D" id="1.10.357.10">
    <property type="entry name" value="Tetracycline Repressor, domain 2"/>
    <property type="match status" value="1"/>
</dbReference>
<dbReference type="SUPFAM" id="SSF46689">
    <property type="entry name" value="Homeodomain-like"/>
    <property type="match status" value="1"/>
</dbReference>
<dbReference type="GO" id="GO:0045892">
    <property type="term" value="P:negative regulation of DNA-templated transcription"/>
    <property type="evidence" value="ECO:0007669"/>
    <property type="project" value="InterPro"/>
</dbReference>
<dbReference type="GO" id="GO:0003700">
    <property type="term" value="F:DNA-binding transcription factor activity"/>
    <property type="evidence" value="ECO:0007669"/>
    <property type="project" value="TreeGrafter"/>
</dbReference>
<reference evidence="8" key="1">
    <citation type="journal article" date="2018" name="ACS Chem. Biol.">
        <title>Discovery of an Antibacterial Isoindolinone-Containing Tetracyclic Polyketide by Cryptic Gene Activation and Characterization of Its Biosynthetic Gene Cluster.</title>
        <authorList>
            <person name="Thong W.L."/>
            <person name="Shin-ya K."/>
            <person name="Nishiyama M."/>
            <person name="Kuzuyama T."/>
        </authorList>
    </citation>
    <scope>NUCLEOTIDE SEQUENCE</scope>
    <source>
        <strain evidence="8">SoC090715LN-16</strain>
    </source>
</reference>
<dbReference type="GO" id="GO:0000976">
    <property type="term" value="F:transcription cis-regulatory region binding"/>
    <property type="evidence" value="ECO:0007669"/>
    <property type="project" value="TreeGrafter"/>
</dbReference>
<dbReference type="PANTHER" id="PTHR30055">
    <property type="entry name" value="HTH-TYPE TRANSCRIPTIONAL REGULATOR RUTR"/>
    <property type="match status" value="1"/>
</dbReference>
<dbReference type="SUPFAM" id="SSF48498">
    <property type="entry name" value="Tetracyclin repressor-like, C-terminal domain"/>
    <property type="match status" value="1"/>
</dbReference>
<evidence type="ECO:0000259" key="7">
    <source>
        <dbReference type="PROSITE" id="PS50977"/>
    </source>
</evidence>
<dbReference type="EMBL" id="LC386909">
    <property type="protein sequence ID" value="BBE36454.1"/>
    <property type="molecule type" value="Genomic_DNA"/>
</dbReference>
<feature type="DNA-binding region" description="H-T-H motif" evidence="5">
    <location>
        <begin position="52"/>
        <end position="71"/>
    </location>
</feature>
<dbReference type="InterPro" id="IPR009057">
    <property type="entry name" value="Homeodomain-like_sf"/>
</dbReference>
<dbReference type="PRINTS" id="PR00400">
    <property type="entry name" value="TETREPRESSOR"/>
</dbReference>
<dbReference type="Pfam" id="PF00440">
    <property type="entry name" value="TetR_N"/>
    <property type="match status" value="1"/>
</dbReference>